<comment type="pathway">
    <text evidence="2 11">Amino-acid biosynthesis; L-histidine biosynthesis; L-histidine from 5-phospho-alpha-D-ribose 1-diphosphate: step 7/9.</text>
</comment>
<keyword evidence="8 11" id="KW-0663">Pyridoxal phosphate</keyword>
<keyword evidence="9 11" id="KW-0368">Histidine biosynthesis</keyword>
<dbReference type="PANTHER" id="PTHR43643">
    <property type="entry name" value="HISTIDINOL-PHOSPHATE AMINOTRANSFERASE 2"/>
    <property type="match status" value="1"/>
</dbReference>
<keyword evidence="7 11" id="KW-0808">Transferase</keyword>
<evidence type="ECO:0000256" key="9">
    <source>
        <dbReference type="ARBA" id="ARBA00023102"/>
    </source>
</evidence>
<comment type="catalytic activity">
    <reaction evidence="10 11">
        <text>L-histidinol phosphate + 2-oxoglutarate = 3-(imidazol-4-yl)-2-oxopropyl phosphate + L-glutamate</text>
        <dbReference type="Rhea" id="RHEA:23744"/>
        <dbReference type="ChEBI" id="CHEBI:16810"/>
        <dbReference type="ChEBI" id="CHEBI:29985"/>
        <dbReference type="ChEBI" id="CHEBI:57766"/>
        <dbReference type="ChEBI" id="CHEBI:57980"/>
        <dbReference type="EC" id="2.6.1.9"/>
    </reaction>
</comment>
<dbReference type="InterPro" id="IPR015422">
    <property type="entry name" value="PyrdxlP-dep_Trfase_small"/>
</dbReference>
<comment type="subunit">
    <text evidence="4 11">Homodimer.</text>
</comment>
<evidence type="ECO:0000259" key="13">
    <source>
        <dbReference type="Pfam" id="PF00155"/>
    </source>
</evidence>
<sequence>MSDIQPRRAILAMPEYHPPLGGRDALRLDFNENTHAPSPRVREALSTLSLESFTIYPERGPVEAKVAAHYGLKPEQVLLANGTDEGIHLVTYTFLEEGDECLFATPSFFMYDVNAMAMGAKLVRIQMDDKLEFPYERMLAAITPKTKLIILCSPNNPTGNTITREQIRTIAKAAPHAVILVDEAYFHFFGESVMDDLISGELTNILIARTFSKAYGLANLRVGAIAGPVNLINHLRKASSPYNVNGIALTAVNASVDDTEYIDWYVAQITEGRERVYKALANMKVPYWQSHANFVLMHIGPRHKEFVDGMRARGVLVRDRSSDPGLDGCVRITIGLEDQITTGIAALRDTLAGMGWTPAEVNKPETQPKETPDYE</sequence>
<keyword evidence="6 11" id="KW-0028">Amino-acid biosynthesis</keyword>
<comment type="similarity">
    <text evidence="3 11">Belongs to the class-II pyridoxal-phosphate-dependent aminotransferase family. Histidinol-phosphate aminotransferase subfamily.</text>
</comment>
<keyword evidence="5 11" id="KW-0032">Aminotransferase</keyword>
<dbReference type="UniPathway" id="UPA00031">
    <property type="reaction ID" value="UER00012"/>
</dbReference>
<dbReference type="InterPro" id="IPR004839">
    <property type="entry name" value="Aminotransferase_I/II_large"/>
</dbReference>
<evidence type="ECO:0000256" key="6">
    <source>
        <dbReference type="ARBA" id="ARBA00022605"/>
    </source>
</evidence>
<dbReference type="GO" id="GO:0004400">
    <property type="term" value="F:histidinol-phosphate transaminase activity"/>
    <property type="evidence" value="ECO:0007669"/>
    <property type="project" value="UniProtKB-UniRule"/>
</dbReference>
<evidence type="ECO:0000313" key="14">
    <source>
        <dbReference type="EMBL" id="SDE66634.1"/>
    </source>
</evidence>
<evidence type="ECO:0000256" key="11">
    <source>
        <dbReference type="HAMAP-Rule" id="MF_01023"/>
    </source>
</evidence>
<name>A0A1G7ESJ1_9BACT</name>
<reference evidence="15" key="1">
    <citation type="submission" date="2016-10" db="EMBL/GenBank/DDBJ databases">
        <authorList>
            <person name="Varghese N."/>
            <person name="Submissions S."/>
        </authorList>
    </citation>
    <scope>NUCLEOTIDE SEQUENCE [LARGE SCALE GENOMIC DNA]</scope>
    <source>
        <strain evidence="15">GAS232</strain>
    </source>
</reference>
<dbReference type="HAMAP" id="MF_01023">
    <property type="entry name" value="HisC_aminotrans_2"/>
    <property type="match status" value="1"/>
</dbReference>
<dbReference type="Gene3D" id="3.40.640.10">
    <property type="entry name" value="Type I PLP-dependent aspartate aminotransferase-like (Major domain)"/>
    <property type="match status" value="1"/>
</dbReference>
<evidence type="ECO:0000256" key="2">
    <source>
        <dbReference type="ARBA" id="ARBA00005011"/>
    </source>
</evidence>
<evidence type="ECO:0000256" key="8">
    <source>
        <dbReference type="ARBA" id="ARBA00022898"/>
    </source>
</evidence>
<feature type="modified residue" description="N6-(pyridoxal phosphate)lysine" evidence="11">
    <location>
        <position position="213"/>
    </location>
</feature>
<dbReference type="OrthoDB" id="9813612at2"/>
<dbReference type="GO" id="GO:0030170">
    <property type="term" value="F:pyridoxal phosphate binding"/>
    <property type="evidence" value="ECO:0007669"/>
    <property type="project" value="InterPro"/>
</dbReference>
<dbReference type="InterPro" id="IPR015421">
    <property type="entry name" value="PyrdxlP-dep_Trfase_major"/>
</dbReference>
<gene>
    <name evidence="11" type="primary">hisC</name>
    <name evidence="14" type="ORF">SAMN05444167_0081</name>
</gene>
<evidence type="ECO:0000256" key="5">
    <source>
        <dbReference type="ARBA" id="ARBA00022576"/>
    </source>
</evidence>
<dbReference type="InterPro" id="IPR005861">
    <property type="entry name" value="HisP_aminotrans"/>
</dbReference>
<comment type="cofactor">
    <cofactor evidence="1 11">
        <name>pyridoxal 5'-phosphate</name>
        <dbReference type="ChEBI" id="CHEBI:597326"/>
    </cofactor>
</comment>
<proteinExistence type="inferred from homology"/>
<dbReference type="Gene3D" id="3.90.1150.10">
    <property type="entry name" value="Aspartate Aminotransferase, domain 1"/>
    <property type="match status" value="1"/>
</dbReference>
<dbReference type="CDD" id="cd00609">
    <property type="entry name" value="AAT_like"/>
    <property type="match status" value="1"/>
</dbReference>
<evidence type="ECO:0000256" key="4">
    <source>
        <dbReference type="ARBA" id="ARBA00011738"/>
    </source>
</evidence>
<feature type="compositionally biased region" description="Basic and acidic residues" evidence="12">
    <location>
        <begin position="362"/>
        <end position="375"/>
    </location>
</feature>
<dbReference type="GO" id="GO:0000105">
    <property type="term" value="P:L-histidine biosynthetic process"/>
    <property type="evidence" value="ECO:0007669"/>
    <property type="project" value="UniProtKB-UniRule"/>
</dbReference>
<dbReference type="InterPro" id="IPR015424">
    <property type="entry name" value="PyrdxlP-dep_Trfase"/>
</dbReference>
<dbReference type="PANTHER" id="PTHR43643:SF6">
    <property type="entry name" value="HISTIDINOL-PHOSPHATE AMINOTRANSFERASE"/>
    <property type="match status" value="1"/>
</dbReference>
<dbReference type="Pfam" id="PF00155">
    <property type="entry name" value="Aminotran_1_2"/>
    <property type="match status" value="1"/>
</dbReference>
<keyword evidence="15" id="KW-1185">Reference proteome</keyword>
<organism evidence="14 15">
    <name type="scientific">Terriglobus roseus</name>
    <dbReference type="NCBI Taxonomy" id="392734"/>
    <lineage>
        <taxon>Bacteria</taxon>
        <taxon>Pseudomonadati</taxon>
        <taxon>Acidobacteriota</taxon>
        <taxon>Terriglobia</taxon>
        <taxon>Terriglobales</taxon>
        <taxon>Acidobacteriaceae</taxon>
        <taxon>Terriglobus</taxon>
    </lineage>
</organism>
<dbReference type="SUPFAM" id="SSF53383">
    <property type="entry name" value="PLP-dependent transferases"/>
    <property type="match status" value="1"/>
</dbReference>
<feature type="region of interest" description="Disordered" evidence="12">
    <location>
        <begin position="356"/>
        <end position="375"/>
    </location>
</feature>
<evidence type="ECO:0000256" key="12">
    <source>
        <dbReference type="SAM" id="MobiDB-lite"/>
    </source>
</evidence>
<evidence type="ECO:0000256" key="7">
    <source>
        <dbReference type="ARBA" id="ARBA00022679"/>
    </source>
</evidence>
<dbReference type="InterPro" id="IPR050106">
    <property type="entry name" value="HistidinolP_aminotransfase"/>
</dbReference>
<protein>
    <recommendedName>
        <fullName evidence="11">Histidinol-phosphate aminotransferase</fullName>
        <ecNumber evidence="11">2.6.1.9</ecNumber>
    </recommendedName>
    <alternativeName>
        <fullName evidence="11">Imidazole acetol-phosphate transaminase</fullName>
    </alternativeName>
</protein>
<dbReference type="AlphaFoldDB" id="A0A1G7ESJ1"/>
<evidence type="ECO:0000256" key="10">
    <source>
        <dbReference type="ARBA" id="ARBA00047481"/>
    </source>
</evidence>
<feature type="domain" description="Aminotransferase class I/classII large" evidence="13">
    <location>
        <begin position="24"/>
        <end position="342"/>
    </location>
</feature>
<dbReference type="EMBL" id="LT629690">
    <property type="protein sequence ID" value="SDE66634.1"/>
    <property type="molecule type" value="Genomic_DNA"/>
</dbReference>
<evidence type="ECO:0000256" key="3">
    <source>
        <dbReference type="ARBA" id="ARBA00007970"/>
    </source>
</evidence>
<dbReference type="RefSeq" id="WP_083343418.1">
    <property type="nucleotide sequence ID" value="NZ_LT629690.1"/>
</dbReference>
<dbReference type="Proteomes" id="UP000182427">
    <property type="component" value="Chromosome I"/>
</dbReference>
<evidence type="ECO:0000313" key="15">
    <source>
        <dbReference type="Proteomes" id="UP000182427"/>
    </source>
</evidence>
<evidence type="ECO:0000256" key="1">
    <source>
        <dbReference type="ARBA" id="ARBA00001933"/>
    </source>
</evidence>
<accession>A0A1G7ESJ1</accession>
<dbReference type="EC" id="2.6.1.9" evidence="11"/>
<dbReference type="NCBIfam" id="TIGR01141">
    <property type="entry name" value="hisC"/>
    <property type="match status" value="1"/>
</dbReference>